<sequence>MKLTTKAEGLSKKLAQHGKVIQQKSSTFTSDAVLLSANGTTLQLTSTDLTTYLVNAEPAEVAEAGRALVPFKFLKDIVSALSGELIIEGDDKKLQISSGKAHYDLACYQMDTFPSIPEIKEGREYQFSLNEYSSAIDRVLPCVEHNEKRRLEFQGILLEQTKDYFRFVATDSRRLGYVQFDFKREPLRAIVPTKVFESFKPTGDVHCVITEDECLFSSGDTQIISLLIGAEFPNYNDIVPREWEYTVNVKKSELLDALRRVGAVVFGGTDVITLSFKEGRLTVQGTAQDQGNASDELGYEGEGGGLSVSFFGTKLLDGISSVGTENAELHMNSAVHPVVIKDQGKEDFLYLVMPHKQME</sequence>
<dbReference type="SUPFAM" id="SSF55979">
    <property type="entry name" value="DNA clamp"/>
    <property type="match status" value="3"/>
</dbReference>
<evidence type="ECO:0000256" key="3">
    <source>
        <dbReference type="ARBA" id="ARBA00021035"/>
    </source>
</evidence>
<feature type="domain" description="DNA polymerase III beta sliding clamp C-terminal" evidence="14">
    <location>
        <begin position="238"/>
        <end position="355"/>
    </location>
</feature>
<dbReference type="RefSeq" id="WP_119089177.1">
    <property type="nucleotide sequence ID" value="NZ_QXIS01000028.1"/>
</dbReference>
<dbReference type="GO" id="GO:0003677">
    <property type="term" value="F:DNA binding"/>
    <property type="evidence" value="ECO:0007669"/>
    <property type="project" value="UniProtKB-KW"/>
</dbReference>
<dbReference type="InterPro" id="IPR022635">
    <property type="entry name" value="DNA_polIII_beta_C"/>
</dbReference>
<evidence type="ECO:0000256" key="2">
    <source>
        <dbReference type="ARBA" id="ARBA00010752"/>
    </source>
</evidence>
<keyword evidence="4" id="KW-0963">Cytoplasm</keyword>
<evidence type="ECO:0000256" key="1">
    <source>
        <dbReference type="ARBA" id="ARBA00004496"/>
    </source>
</evidence>
<dbReference type="PANTHER" id="PTHR30478">
    <property type="entry name" value="DNA POLYMERASE III SUBUNIT BETA"/>
    <property type="match status" value="1"/>
</dbReference>
<organism evidence="15 16">
    <name type="scientific">Candidatus Cryosericum terrychapinii</name>
    <dbReference type="NCBI Taxonomy" id="2290919"/>
    <lineage>
        <taxon>Bacteria</taxon>
        <taxon>Pseudomonadati</taxon>
        <taxon>Caldisericota/Cryosericota group</taxon>
        <taxon>Candidatus Cryosericota</taxon>
        <taxon>Candidatus Cryosericia</taxon>
        <taxon>Candidatus Cryosericales</taxon>
        <taxon>Candidatus Cryosericaceae</taxon>
        <taxon>Candidatus Cryosericum</taxon>
    </lineage>
</organism>
<evidence type="ECO:0000259" key="14">
    <source>
        <dbReference type="Pfam" id="PF02768"/>
    </source>
</evidence>
<evidence type="ECO:0000256" key="4">
    <source>
        <dbReference type="ARBA" id="ARBA00022490"/>
    </source>
</evidence>
<dbReference type="InterPro" id="IPR022637">
    <property type="entry name" value="DNA_polIII_beta_cen"/>
</dbReference>
<dbReference type="Proteomes" id="UP000266328">
    <property type="component" value="Unassembled WGS sequence"/>
</dbReference>
<evidence type="ECO:0000259" key="13">
    <source>
        <dbReference type="Pfam" id="PF02767"/>
    </source>
</evidence>
<keyword evidence="9" id="KW-0238">DNA-binding</keyword>
<dbReference type="EMBL" id="QXIS01000028">
    <property type="protein sequence ID" value="RIE06020.1"/>
    <property type="molecule type" value="Genomic_DNA"/>
</dbReference>
<dbReference type="Pfam" id="PF00712">
    <property type="entry name" value="DNA_pol3_beta"/>
    <property type="match status" value="1"/>
</dbReference>
<evidence type="ECO:0000313" key="16">
    <source>
        <dbReference type="Proteomes" id="UP000266328"/>
    </source>
</evidence>
<dbReference type="GO" id="GO:0005737">
    <property type="term" value="C:cytoplasm"/>
    <property type="evidence" value="ECO:0007669"/>
    <property type="project" value="UniProtKB-SubCell"/>
</dbReference>
<comment type="subcellular location">
    <subcellularLocation>
        <location evidence="1">Cytoplasm</location>
    </subcellularLocation>
</comment>
<dbReference type="NCBIfam" id="TIGR00663">
    <property type="entry name" value="dnan"/>
    <property type="match status" value="1"/>
</dbReference>
<dbReference type="Pfam" id="PF02767">
    <property type="entry name" value="DNA_pol3_beta_2"/>
    <property type="match status" value="1"/>
</dbReference>
<feature type="domain" description="DNA polymerase III beta sliding clamp central" evidence="13">
    <location>
        <begin position="130"/>
        <end position="234"/>
    </location>
</feature>
<dbReference type="GO" id="GO:0008408">
    <property type="term" value="F:3'-5' exonuclease activity"/>
    <property type="evidence" value="ECO:0007669"/>
    <property type="project" value="InterPro"/>
</dbReference>
<dbReference type="InterPro" id="IPR001001">
    <property type="entry name" value="DNA_polIII_beta"/>
</dbReference>
<dbReference type="Gene3D" id="3.70.10.10">
    <property type="match status" value="1"/>
</dbReference>
<feature type="domain" description="DNA polymerase III beta sliding clamp N-terminal" evidence="12">
    <location>
        <begin position="1"/>
        <end position="117"/>
    </location>
</feature>
<dbReference type="InterPro" id="IPR046938">
    <property type="entry name" value="DNA_clamp_sf"/>
</dbReference>
<evidence type="ECO:0000259" key="12">
    <source>
        <dbReference type="Pfam" id="PF00712"/>
    </source>
</evidence>
<keyword evidence="16" id="KW-1185">Reference proteome</keyword>
<reference evidence="15 16" key="1">
    <citation type="submission" date="2018-09" db="EMBL/GenBank/DDBJ databases">
        <title>Discovery and Ecogenomic Context for Candidatus Cryosericales, a Global Caldiserica Order Active in Thawing Permafrost.</title>
        <authorList>
            <person name="Martinez M.A."/>
            <person name="Woodcroft B.J."/>
            <person name="Ignacio Espinoza J.C."/>
            <person name="Zayed A."/>
            <person name="Singleton C.M."/>
            <person name="Boyd J."/>
            <person name="Li Y.-F."/>
            <person name="Purvine S."/>
            <person name="Maughan H."/>
            <person name="Hodgkins S.B."/>
            <person name="Anderson D."/>
            <person name="Sederholm M."/>
            <person name="Temperton B."/>
            <person name="Saleska S.R."/>
            <person name="Tyson G.W."/>
            <person name="Rich V.I."/>
        </authorList>
    </citation>
    <scope>NUCLEOTIDE SEQUENCE [LARGE SCALE GENOMIC DNA]</scope>
    <source>
        <strain evidence="15 16">SMC7</strain>
    </source>
</reference>
<accession>A0A398CV23</accession>
<evidence type="ECO:0000256" key="5">
    <source>
        <dbReference type="ARBA" id="ARBA00022679"/>
    </source>
</evidence>
<keyword evidence="7" id="KW-0235">DNA replication</keyword>
<dbReference type="Pfam" id="PF02768">
    <property type="entry name" value="DNA_pol3_beta_3"/>
    <property type="match status" value="1"/>
</dbReference>
<dbReference type="PANTHER" id="PTHR30478:SF0">
    <property type="entry name" value="BETA SLIDING CLAMP"/>
    <property type="match status" value="1"/>
</dbReference>
<keyword evidence="6 15" id="KW-0548">Nucleotidyltransferase</keyword>
<dbReference type="SMART" id="SM00480">
    <property type="entry name" value="POL3Bc"/>
    <property type="match status" value="1"/>
</dbReference>
<gene>
    <name evidence="15" type="primary">dnaN</name>
    <name evidence="15" type="ORF">SMC7_04610</name>
</gene>
<dbReference type="AlphaFoldDB" id="A0A398CV23"/>
<dbReference type="GO" id="GO:0003887">
    <property type="term" value="F:DNA-directed DNA polymerase activity"/>
    <property type="evidence" value="ECO:0007669"/>
    <property type="project" value="UniProtKB-KW"/>
</dbReference>
<evidence type="ECO:0000256" key="6">
    <source>
        <dbReference type="ARBA" id="ARBA00022695"/>
    </source>
</evidence>
<proteinExistence type="inferred from homology"/>
<dbReference type="GO" id="GO:0006271">
    <property type="term" value="P:DNA strand elongation involved in DNA replication"/>
    <property type="evidence" value="ECO:0007669"/>
    <property type="project" value="TreeGrafter"/>
</dbReference>
<dbReference type="InterPro" id="IPR022634">
    <property type="entry name" value="DNA_polIII_beta_N"/>
</dbReference>
<keyword evidence="8" id="KW-0239">DNA-directed DNA polymerase</keyword>
<dbReference type="GO" id="GO:0009360">
    <property type="term" value="C:DNA polymerase III complex"/>
    <property type="evidence" value="ECO:0007669"/>
    <property type="project" value="InterPro"/>
</dbReference>
<dbReference type="OrthoDB" id="8421503at2"/>
<dbReference type="CDD" id="cd00140">
    <property type="entry name" value="beta_clamp"/>
    <property type="match status" value="1"/>
</dbReference>
<name>A0A398CV23_9BACT</name>
<comment type="similarity">
    <text evidence="2">Belongs to the beta sliding clamp family.</text>
</comment>
<evidence type="ECO:0000313" key="15">
    <source>
        <dbReference type="EMBL" id="RIE06020.1"/>
    </source>
</evidence>
<evidence type="ECO:0000256" key="9">
    <source>
        <dbReference type="ARBA" id="ARBA00023125"/>
    </source>
</evidence>
<keyword evidence="5 15" id="KW-0808">Transferase</keyword>
<evidence type="ECO:0000256" key="7">
    <source>
        <dbReference type="ARBA" id="ARBA00022705"/>
    </source>
</evidence>
<evidence type="ECO:0000256" key="10">
    <source>
        <dbReference type="ARBA" id="ARBA00030988"/>
    </source>
</evidence>
<comment type="caution">
    <text evidence="15">The sequence shown here is derived from an EMBL/GenBank/DDBJ whole genome shotgun (WGS) entry which is preliminary data.</text>
</comment>
<protein>
    <recommendedName>
        <fullName evidence="3">Beta sliding clamp</fullName>
    </recommendedName>
    <alternativeName>
        <fullName evidence="11">Beta-clamp processivity factor</fullName>
    </alternativeName>
    <alternativeName>
        <fullName evidence="10">DNA polymerase III beta sliding clamp subunit</fullName>
    </alternativeName>
</protein>
<dbReference type="Gene3D" id="3.10.150.10">
    <property type="entry name" value="DNA Polymerase III, subunit A, domain 2"/>
    <property type="match status" value="1"/>
</dbReference>
<evidence type="ECO:0000256" key="8">
    <source>
        <dbReference type="ARBA" id="ARBA00022932"/>
    </source>
</evidence>
<evidence type="ECO:0000256" key="11">
    <source>
        <dbReference type="ARBA" id="ARBA00033276"/>
    </source>
</evidence>